<gene>
    <name evidence="2" type="ORF">ACFQE6_19670</name>
</gene>
<dbReference type="EMBL" id="JBHSWV010000328">
    <property type="protein sequence ID" value="MFC6767114.1"/>
    <property type="molecule type" value="Genomic_DNA"/>
</dbReference>
<keyword evidence="3" id="KW-1185">Reference proteome</keyword>
<feature type="region of interest" description="Disordered" evidence="1">
    <location>
        <begin position="38"/>
        <end position="69"/>
    </location>
</feature>
<evidence type="ECO:0000256" key="1">
    <source>
        <dbReference type="SAM" id="MobiDB-lite"/>
    </source>
</evidence>
<organism evidence="2 3">
    <name type="scientific">Natrinema soli</name>
    <dbReference type="NCBI Taxonomy" id="1930624"/>
    <lineage>
        <taxon>Archaea</taxon>
        <taxon>Methanobacteriati</taxon>
        <taxon>Methanobacteriota</taxon>
        <taxon>Stenosarchaea group</taxon>
        <taxon>Halobacteria</taxon>
        <taxon>Halobacteriales</taxon>
        <taxon>Natrialbaceae</taxon>
        <taxon>Natrinema</taxon>
    </lineage>
</organism>
<evidence type="ECO:0000313" key="3">
    <source>
        <dbReference type="Proteomes" id="UP001596383"/>
    </source>
</evidence>
<dbReference type="AlphaFoldDB" id="A0ABD5SRB0"/>
<feature type="non-terminal residue" evidence="2">
    <location>
        <position position="69"/>
    </location>
</feature>
<sequence>MFDEWRTRFSTLSNQWIRLARGPLGLVRTFSDWGPPVPVRLETGPTDSSTSVAEDEYARTARGRRRRLR</sequence>
<accession>A0ABD5SRB0</accession>
<comment type="caution">
    <text evidence="2">The sequence shown here is derived from an EMBL/GenBank/DDBJ whole genome shotgun (WGS) entry which is preliminary data.</text>
</comment>
<reference evidence="2 3" key="1">
    <citation type="journal article" date="2019" name="Int. J. Syst. Evol. Microbiol.">
        <title>The Global Catalogue of Microorganisms (GCM) 10K type strain sequencing project: providing services to taxonomists for standard genome sequencing and annotation.</title>
        <authorList>
            <consortium name="The Broad Institute Genomics Platform"/>
            <consortium name="The Broad Institute Genome Sequencing Center for Infectious Disease"/>
            <person name="Wu L."/>
            <person name="Ma J."/>
        </authorList>
    </citation>
    <scope>NUCLEOTIDE SEQUENCE [LARGE SCALE GENOMIC DNA]</scope>
    <source>
        <strain evidence="2 3">LMG 29247</strain>
    </source>
</reference>
<name>A0ABD5SRB0_9EURY</name>
<dbReference type="RefSeq" id="WP_273740042.1">
    <property type="nucleotide sequence ID" value="NZ_JAQIVI010000328.1"/>
</dbReference>
<proteinExistence type="predicted"/>
<dbReference type="Proteomes" id="UP001596383">
    <property type="component" value="Unassembled WGS sequence"/>
</dbReference>
<evidence type="ECO:0000313" key="2">
    <source>
        <dbReference type="EMBL" id="MFC6767114.1"/>
    </source>
</evidence>
<protein>
    <submittedName>
        <fullName evidence="2">Uncharacterized protein</fullName>
    </submittedName>
</protein>